<dbReference type="Proteomes" id="UP001194746">
    <property type="component" value="Unassembled WGS sequence"/>
</dbReference>
<reference evidence="2" key="2">
    <citation type="submission" date="2020-02" db="EMBL/GenBank/DDBJ databases">
        <authorList>
            <person name="Gilchrist C.L.M."/>
            <person name="Chooi Y.-H."/>
        </authorList>
    </citation>
    <scope>NUCLEOTIDE SEQUENCE</scope>
    <source>
        <strain evidence="2">MST-FP2251</strain>
    </source>
</reference>
<feature type="region of interest" description="Disordered" evidence="1">
    <location>
        <begin position="109"/>
        <end position="133"/>
    </location>
</feature>
<gene>
    <name evidence="2" type="ORF">FE257_001135</name>
</gene>
<evidence type="ECO:0000313" key="2">
    <source>
        <dbReference type="EMBL" id="KAF9892733.1"/>
    </source>
</evidence>
<dbReference type="AlphaFoldDB" id="A0AAD4CUL3"/>
<evidence type="ECO:0000256" key="1">
    <source>
        <dbReference type="SAM" id="MobiDB-lite"/>
    </source>
</evidence>
<feature type="region of interest" description="Disordered" evidence="1">
    <location>
        <begin position="152"/>
        <end position="216"/>
    </location>
</feature>
<name>A0AAD4CUL3_ASPNN</name>
<protein>
    <submittedName>
        <fullName evidence="2">Uncharacterized protein</fullName>
    </submittedName>
</protein>
<organism evidence="2 3">
    <name type="scientific">Aspergillus nanangensis</name>
    <dbReference type="NCBI Taxonomy" id="2582783"/>
    <lineage>
        <taxon>Eukaryota</taxon>
        <taxon>Fungi</taxon>
        <taxon>Dikarya</taxon>
        <taxon>Ascomycota</taxon>
        <taxon>Pezizomycotina</taxon>
        <taxon>Eurotiomycetes</taxon>
        <taxon>Eurotiomycetidae</taxon>
        <taxon>Eurotiales</taxon>
        <taxon>Aspergillaceae</taxon>
        <taxon>Aspergillus</taxon>
        <taxon>Aspergillus subgen. Circumdati</taxon>
    </lineage>
</organism>
<evidence type="ECO:0000313" key="3">
    <source>
        <dbReference type="Proteomes" id="UP001194746"/>
    </source>
</evidence>
<sequence>MDIRQRNIRMFHQVSEFLDLDSNKSDLVADFVTLIDAMCEGLTQVNEDFRIPDPQINKLFLTKLKSRAEWTEWTSSMLQGDPPCAADRLTFRQLADLAVERENKMRGVETPKNNGIQTKPIAHPNNDGARERPRTLTQEDINAFVVRQMGRDGTLQRSRTVTTKGHSKRPSQEEINDYVMQQMRRDQERKPPLTRIRSYSQPEPRAQHQQRQRRAPMPRCTFCGDSYHQVGNCWRRWRVAVEAPQGNFVPKRVEFKTQVPGQPPMYRSGFTLL</sequence>
<keyword evidence="3" id="KW-1185">Reference proteome</keyword>
<proteinExistence type="predicted"/>
<dbReference type="EMBL" id="VCAU01000011">
    <property type="protein sequence ID" value="KAF9892733.1"/>
    <property type="molecule type" value="Genomic_DNA"/>
</dbReference>
<feature type="compositionally biased region" description="Polar residues" evidence="1">
    <location>
        <begin position="155"/>
        <end position="164"/>
    </location>
</feature>
<comment type="caution">
    <text evidence="2">The sequence shown here is derived from an EMBL/GenBank/DDBJ whole genome shotgun (WGS) entry which is preliminary data.</text>
</comment>
<reference evidence="2" key="1">
    <citation type="journal article" date="2019" name="Beilstein J. Org. Chem.">
        <title>Nanangenines: drimane sesquiterpenoids as the dominant metabolite cohort of a novel Australian fungus, Aspergillus nanangensis.</title>
        <authorList>
            <person name="Lacey H.J."/>
            <person name="Gilchrist C.L.M."/>
            <person name="Crombie A."/>
            <person name="Kalaitzis J.A."/>
            <person name="Vuong D."/>
            <person name="Rutledge P.J."/>
            <person name="Turner P."/>
            <person name="Pitt J.I."/>
            <person name="Lacey E."/>
            <person name="Chooi Y.H."/>
            <person name="Piggott A.M."/>
        </authorList>
    </citation>
    <scope>NUCLEOTIDE SEQUENCE</scope>
    <source>
        <strain evidence="2">MST-FP2251</strain>
    </source>
</reference>
<accession>A0AAD4CUL3</accession>